<dbReference type="Pfam" id="PF05119">
    <property type="entry name" value="Terminase_4"/>
    <property type="match status" value="1"/>
</dbReference>
<evidence type="ECO:0000256" key="1">
    <source>
        <dbReference type="SAM" id="MobiDB-lite"/>
    </source>
</evidence>
<feature type="region of interest" description="Disordered" evidence="1">
    <location>
        <begin position="1"/>
        <end position="20"/>
    </location>
</feature>
<sequence>MAKDGTNRGGRRVRAGDKPMSVAEKLQKGQAVRLMENDIPVLTSAELEAVDLPEGAVVEGADMPKPADYLSAKQKNGVPLGADEIYKETWLWLKERGCERLVNPRLIEAYAQAFARYIQCEEATSTYGLLGKHPTTGGVISSPFVQMSQQYQKSANLIWYEIYDIVKQNCTVPFEDNPNDTMELLLRRKIK</sequence>
<accession>A0A8S5MJZ5</accession>
<evidence type="ECO:0000313" key="2">
    <source>
        <dbReference type="EMBL" id="DAD82570.1"/>
    </source>
</evidence>
<dbReference type="EMBL" id="BK014922">
    <property type="protein sequence ID" value="DAD82570.1"/>
    <property type="molecule type" value="Genomic_DNA"/>
</dbReference>
<dbReference type="InterPro" id="IPR006448">
    <property type="entry name" value="Phage_term_ssu_P27"/>
</dbReference>
<proteinExistence type="predicted"/>
<name>A0A8S5MJZ5_9CAUD</name>
<protein>
    <submittedName>
        <fullName evidence="2">Terminase small subunit</fullName>
    </submittedName>
</protein>
<organism evidence="2">
    <name type="scientific">Siphoviridae sp. ctMM521</name>
    <dbReference type="NCBI Taxonomy" id="2826259"/>
    <lineage>
        <taxon>Viruses</taxon>
        <taxon>Duplodnaviria</taxon>
        <taxon>Heunggongvirae</taxon>
        <taxon>Uroviricota</taxon>
        <taxon>Caudoviricetes</taxon>
    </lineage>
</organism>
<reference evidence="2" key="1">
    <citation type="journal article" date="2021" name="Proc. Natl. Acad. Sci. U.S.A.">
        <title>A Catalog of Tens of Thousands of Viruses from Human Metagenomes Reveals Hidden Associations with Chronic Diseases.</title>
        <authorList>
            <person name="Tisza M.J."/>
            <person name="Buck C.B."/>
        </authorList>
    </citation>
    <scope>NUCLEOTIDE SEQUENCE</scope>
    <source>
        <strain evidence="2">CtMM521</strain>
    </source>
</reference>